<evidence type="ECO:0008006" key="17">
    <source>
        <dbReference type="Google" id="ProtNLM"/>
    </source>
</evidence>
<evidence type="ECO:0000256" key="3">
    <source>
        <dbReference type="ARBA" id="ARBA00004406"/>
    </source>
</evidence>
<dbReference type="PANTHER" id="PTHR24292">
    <property type="entry name" value="CYTOCHROME P450"/>
    <property type="match status" value="1"/>
</dbReference>
<dbReference type="PRINTS" id="PR00385">
    <property type="entry name" value="P450"/>
</dbReference>
<accession>A0A1B0CD20</accession>
<evidence type="ECO:0000256" key="13">
    <source>
        <dbReference type="PIRSR" id="PIRSR602401-1"/>
    </source>
</evidence>
<evidence type="ECO:0000313" key="15">
    <source>
        <dbReference type="EnsemblMetazoa" id="LLOJ002240-PA"/>
    </source>
</evidence>
<dbReference type="InterPro" id="IPR002401">
    <property type="entry name" value="Cyt_P450_E_grp-I"/>
</dbReference>
<dbReference type="InterPro" id="IPR017972">
    <property type="entry name" value="Cyt_P450_CS"/>
</dbReference>
<dbReference type="EMBL" id="AJWK01007320">
    <property type="status" value="NOT_ANNOTATED_CDS"/>
    <property type="molecule type" value="Genomic_DNA"/>
</dbReference>
<evidence type="ECO:0000256" key="8">
    <source>
        <dbReference type="ARBA" id="ARBA00022848"/>
    </source>
</evidence>
<dbReference type="FunFam" id="1.10.630.10:FF:000042">
    <property type="entry name" value="Cytochrome P450"/>
    <property type="match status" value="1"/>
</dbReference>
<dbReference type="EnsemblMetazoa" id="LLOJ002240-RA">
    <property type="protein sequence ID" value="LLOJ002240-PA"/>
    <property type="gene ID" value="LLOJ002240"/>
</dbReference>
<evidence type="ECO:0000256" key="7">
    <source>
        <dbReference type="ARBA" id="ARBA00022824"/>
    </source>
</evidence>
<comment type="subcellular location">
    <subcellularLocation>
        <location evidence="3">Endoplasmic reticulum membrane</location>
        <topology evidence="3">Peripheral membrane protein</topology>
    </subcellularLocation>
    <subcellularLocation>
        <location evidence="2">Microsome membrane</location>
        <topology evidence="2">Peripheral membrane protein</topology>
    </subcellularLocation>
</comment>
<evidence type="ECO:0000256" key="10">
    <source>
        <dbReference type="ARBA" id="ARBA00023004"/>
    </source>
</evidence>
<keyword evidence="11 14" id="KW-0503">Monooxygenase</keyword>
<keyword evidence="16" id="KW-1185">Reference proteome</keyword>
<dbReference type="GO" id="GO:0020037">
    <property type="term" value="F:heme binding"/>
    <property type="evidence" value="ECO:0007669"/>
    <property type="project" value="InterPro"/>
</dbReference>
<dbReference type="GO" id="GO:0046701">
    <property type="term" value="P:insecticide catabolic process"/>
    <property type="evidence" value="ECO:0007669"/>
    <property type="project" value="TreeGrafter"/>
</dbReference>
<keyword evidence="10 13" id="KW-0408">Iron</keyword>
<dbReference type="VEuPathDB" id="VectorBase:LLOJ002240"/>
<name>A0A1B0CD20_LUTLO</name>
<dbReference type="EMBL" id="AJWK01007321">
    <property type="status" value="NOT_ANNOTATED_CDS"/>
    <property type="molecule type" value="Genomic_DNA"/>
</dbReference>
<dbReference type="GO" id="GO:0005506">
    <property type="term" value="F:iron ion binding"/>
    <property type="evidence" value="ECO:0007669"/>
    <property type="project" value="InterPro"/>
</dbReference>
<dbReference type="VEuPathDB" id="VectorBase:LLONM1_003602"/>
<dbReference type="PROSITE" id="PS00086">
    <property type="entry name" value="CYTOCHROME_P450"/>
    <property type="match status" value="1"/>
</dbReference>
<keyword evidence="6 13" id="KW-0479">Metal-binding</keyword>
<dbReference type="PRINTS" id="PR00463">
    <property type="entry name" value="EP450I"/>
</dbReference>
<comment type="similarity">
    <text evidence="4 14">Belongs to the cytochrome P450 family.</text>
</comment>
<dbReference type="Gene3D" id="1.10.630.10">
    <property type="entry name" value="Cytochrome P450"/>
    <property type="match status" value="1"/>
</dbReference>
<dbReference type="AlphaFoldDB" id="A0A1B0CD20"/>
<dbReference type="InterPro" id="IPR050476">
    <property type="entry name" value="Insect_CytP450_Detox"/>
</dbReference>
<evidence type="ECO:0000256" key="5">
    <source>
        <dbReference type="ARBA" id="ARBA00022617"/>
    </source>
</evidence>
<evidence type="ECO:0000313" key="16">
    <source>
        <dbReference type="Proteomes" id="UP000092461"/>
    </source>
</evidence>
<comment type="cofactor">
    <cofactor evidence="1 13">
        <name>heme</name>
        <dbReference type="ChEBI" id="CHEBI:30413"/>
    </cofactor>
</comment>
<dbReference type="InterPro" id="IPR001128">
    <property type="entry name" value="Cyt_P450"/>
</dbReference>
<dbReference type="Proteomes" id="UP000092461">
    <property type="component" value="Unassembled WGS sequence"/>
</dbReference>
<proteinExistence type="inferred from homology"/>
<sequence length="469" mass="53562">MVLVEVIAGLFVAIWLLAQWWQRSAKNYWKKIGIPYIPGRPFIGSGFVFKQSMGEFFMDLYNDPGTKNEPIAGFYFFHKPSLLIRDPELIKRILVTDFNVFMDRIFSSDPISDTVGVNLLPMVKGEKWKKVRFGISPVFTGNKLKNFFLIVKQTCDEFDVKLAADTAKGTAEYDVKHLSGLLTVDMIAQCFFGVKANSLTNPKSEFYENANAMTEFTLRQTFAFFCGGFFPEYAQTLKITLFPRSVNKFLQETINYVMSNREASGVKCNDLIDILITMKKTQKEIFDGDVLVGQAATFLAAGYETTSSAISFALYSLAKHPEVQEKLRKEILEEIEKSGGVTYEGIHNLEYTNMVIQETLRMYPSLTVLDRIYMPQDNEPYSLEPHHPSSIPKGISVYIPTFGIHRDPNFYPNPETFNPERFRDISNDPQSKYMFLSFGLGPRQCLGARFGMIQMKMALISILRNYRVE</sequence>
<keyword evidence="12" id="KW-0472">Membrane</keyword>
<dbReference type="PANTHER" id="PTHR24292:SF45">
    <property type="entry name" value="CYTOCHROME P450 6G1-RELATED"/>
    <property type="match status" value="1"/>
</dbReference>
<evidence type="ECO:0000256" key="9">
    <source>
        <dbReference type="ARBA" id="ARBA00023002"/>
    </source>
</evidence>
<keyword evidence="7" id="KW-0256">Endoplasmic reticulum</keyword>
<dbReference type="GO" id="GO:0046680">
    <property type="term" value="P:response to DDT"/>
    <property type="evidence" value="ECO:0007669"/>
    <property type="project" value="TreeGrafter"/>
</dbReference>
<keyword evidence="5 13" id="KW-0349">Heme</keyword>
<keyword evidence="8" id="KW-0492">Microsome</keyword>
<evidence type="ECO:0000256" key="2">
    <source>
        <dbReference type="ARBA" id="ARBA00004174"/>
    </source>
</evidence>
<dbReference type="GO" id="GO:0005789">
    <property type="term" value="C:endoplasmic reticulum membrane"/>
    <property type="evidence" value="ECO:0007669"/>
    <property type="project" value="UniProtKB-SubCell"/>
</dbReference>
<keyword evidence="9 14" id="KW-0560">Oxidoreductase</keyword>
<dbReference type="SUPFAM" id="SSF48264">
    <property type="entry name" value="Cytochrome P450"/>
    <property type="match status" value="1"/>
</dbReference>
<protein>
    <recommendedName>
        <fullName evidence="17">Cytochrome</fullName>
    </recommendedName>
</protein>
<evidence type="ECO:0000256" key="1">
    <source>
        <dbReference type="ARBA" id="ARBA00001971"/>
    </source>
</evidence>
<dbReference type="Pfam" id="PF00067">
    <property type="entry name" value="p450"/>
    <property type="match status" value="1"/>
</dbReference>
<evidence type="ECO:0000256" key="4">
    <source>
        <dbReference type="ARBA" id="ARBA00010617"/>
    </source>
</evidence>
<dbReference type="InterPro" id="IPR036396">
    <property type="entry name" value="Cyt_P450_sf"/>
</dbReference>
<dbReference type="CDD" id="cd11056">
    <property type="entry name" value="CYP6-like"/>
    <property type="match status" value="1"/>
</dbReference>
<evidence type="ECO:0000256" key="14">
    <source>
        <dbReference type="RuleBase" id="RU000461"/>
    </source>
</evidence>
<reference evidence="15" key="1">
    <citation type="submission" date="2020-05" db="UniProtKB">
        <authorList>
            <consortium name="EnsemblMetazoa"/>
        </authorList>
    </citation>
    <scope>IDENTIFICATION</scope>
    <source>
        <strain evidence="15">Jacobina</strain>
    </source>
</reference>
<feature type="binding site" description="axial binding residue" evidence="13">
    <location>
        <position position="445"/>
    </location>
    <ligand>
        <name>heme</name>
        <dbReference type="ChEBI" id="CHEBI:30413"/>
    </ligand>
    <ligandPart>
        <name>Fe</name>
        <dbReference type="ChEBI" id="CHEBI:18248"/>
    </ligandPart>
</feature>
<organism evidence="15 16">
    <name type="scientific">Lutzomyia longipalpis</name>
    <name type="common">Sand fly</name>
    <dbReference type="NCBI Taxonomy" id="7200"/>
    <lineage>
        <taxon>Eukaryota</taxon>
        <taxon>Metazoa</taxon>
        <taxon>Ecdysozoa</taxon>
        <taxon>Arthropoda</taxon>
        <taxon>Hexapoda</taxon>
        <taxon>Insecta</taxon>
        <taxon>Pterygota</taxon>
        <taxon>Neoptera</taxon>
        <taxon>Endopterygota</taxon>
        <taxon>Diptera</taxon>
        <taxon>Nematocera</taxon>
        <taxon>Psychodoidea</taxon>
        <taxon>Psychodidae</taxon>
        <taxon>Lutzomyia</taxon>
        <taxon>Lutzomyia</taxon>
    </lineage>
</organism>
<dbReference type="GO" id="GO:0016705">
    <property type="term" value="F:oxidoreductase activity, acting on paired donors, with incorporation or reduction of molecular oxygen"/>
    <property type="evidence" value="ECO:0007669"/>
    <property type="project" value="InterPro"/>
</dbReference>
<evidence type="ECO:0000256" key="6">
    <source>
        <dbReference type="ARBA" id="ARBA00022723"/>
    </source>
</evidence>
<dbReference type="GO" id="GO:0004497">
    <property type="term" value="F:monooxygenase activity"/>
    <property type="evidence" value="ECO:0007669"/>
    <property type="project" value="UniProtKB-KW"/>
</dbReference>
<evidence type="ECO:0000256" key="12">
    <source>
        <dbReference type="ARBA" id="ARBA00023136"/>
    </source>
</evidence>
<evidence type="ECO:0000256" key="11">
    <source>
        <dbReference type="ARBA" id="ARBA00023033"/>
    </source>
</evidence>